<feature type="transmembrane region" description="Helical" evidence="7">
    <location>
        <begin position="764"/>
        <end position="787"/>
    </location>
</feature>
<proteinExistence type="predicted"/>
<dbReference type="PROSITE" id="PS50893">
    <property type="entry name" value="ABC_TRANSPORTER_2"/>
    <property type="match status" value="2"/>
</dbReference>
<dbReference type="KEGG" id="asun:KG104_07185"/>
<dbReference type="Pfam" id="PF00664">
    <property type="entry name" value="ABC_membrane"/>
    <property type="match status" value="2"/>
</dbReference>
<evidence type="ECO:0000256" key="7">
    <source>
        <dbReference type="SAM" id="Phobius"/>
    </source>
</evidence>
<reference evidence="10" key="1">
    <citation type="submission" date="2021-06" db="EMBL/GenBank/DDBJ databases">
        <title>Novel species in genus Arthrobacter.</title>
        <authorList>
            <person name="Zhang G."/>
        </authorList>
    </citation>
    <scope>NUCLEOTIDE SEQUENCE</scope>
    <source>
        <strain evidence="10">Zg-ZUI122</strain>
    </source>
</reference>
<dbReference type="InterPro" id="IPR014216">
    <property type="entry name" value="ABC_transptr_CydD"/>
</dbReference>
<dbReference type="NCBIfam" id="TIGR02868">
    <property type="entry name" value="CydC"/>
    <property type="match status" value="1"/>
</dbReference>
<dbReference type="InterPro" id="IPR036640">
    <property type="entry name" value="ABC1_TM_sf"/>
</dbReference>
<dbReference type="GO" id="GO:0005524">
    <property type="term" value="F:ATP binding"/>
    <property type="evidence" value="ECO:0007669"/>
    <property type="project" value="UniProtKB-KW"/>
</dbReference>
<evidence type="ECO:0000256" key="4">
    <source>
        <dbReference type="ARBA" id="ARBA00022840"/>
    </source>
</evidence>
<dbReference type="NCBIfam" id="TIGR02857">
    <property type="entry name" value="CydD"/>
    <property type="match status" value="1"/>
</dbReference>
<dbReference type="AlphaFoldDB" id="A0A975XM40"/>
<keyword evidence="11" id="KW-1185">Reference proteome</keyword>
<dbReference type="Gene3D" id="3.40.50.300">
    <property type="entry name" value="P-loop containing nucleotide triphosphate hydrolases"/>
    <property type="match status" value="2"/>
</dbReference>
<dbReference type="InterPro" id="IPR014223">
    <property type="entry name" value="ABC_CydC/D"/>
</dbReference>
<evidence type="ECO:0000256" key="5">
    <source>
        <dbReference type="ARBA" id="ARBA00022989"/>
    </source>
</evidence>
<feature type="transmembrane region" description="Helical" evidence="7">
    <location>
        <begin position="150"/>
        <end position="172"/>
    </location>
</feature>
<dbReference type="InterPro" id="IPR003439">
    <property type="entry name" value="ABC_transporter-like_ATP-bd"/>
</dbReference>
<evidence type="ECO:0000313" key="11">
    <source>
        <dbReference type="Proteomes" id="UP000680588"/>
    </source>
</evidence>
<feature type="transmembrane region" description="Helical" evidence="7">
    <location>
        <begin position="840"/>
        <end position="862"/>
    </location>
</feature>
<feature type="transmembrane region" description="Helical" evidence="7">
    <location>
        <begin position="868"/>
        <end position="890"/>
    </location>
</feature>
<dbReference type="GO" id="GO:0034775">
    <property type="term" value="P:glutathione transmembrane transport"/>
    <property type="evidence" value="ECO:0007669"/>
    <property type="project" value="InterPro"/>
</dbReference>
<dbReference type="InterPro" id="IPR027417">
    <property type="entry name" value="P-loop_NTPase"/>
</dbReference>
<dbReference type="SUPFAM" id="SSF90123">
    <property type="entry name" value="ABC transporter transmembrane region"/>
    <property type="match status" value="2"/>
</dbReference>
<dbReference type="GO" id="GO:0042883">
    <property type="term" value="P:cysteine transport"/>
    <property type="evidence" value="ECO:0007669"/>
    <property type="project" value="InterPro"/>
</dbReference>
<keyword evidence="6 7" id="KW-0472">Membrane</keyword>
<dbReference type="InterPro" id="IPR011527">
    <property type="entry name" value="ABC1_TM_dom"/>
</dbReference>
<dbReference type="SMART" id="SM00382">
    <property type="entry name" value="AAA"/>
    <property type="match status" value="2"/>
</dbReference>
<feature type="domain" description="ABC transmembrane type-1" evidence="9">
    <location>
        <begin position="14"/>
        <end position="289"/>
    </location>
</feature>
<dbReference type="CDD" id="cd18584">
    <property type="entry name" value="ABC_6TM_AarD_CydD"/>
    <property type="match status" value="1"/>
</dbReference>
<dbReference type="Gene3D" id="1.20.1560.10">
    <property type="entry name" value="ABC transporter type 1, transmembrane domain"/>
    <property type="match status" value="2"/>
</dbReference>
<feature type="transmembrane region" description="Helical" evidence="7">
    <location>
        <begin position="621"/>
        <end position="647"/>
    </location>
</feature>
<dbReference type="PROSITE" id="PS50929">
    <property type="entry name" value="ABC_TM1F"/>
    <property type="match status" value="2"/>
</dbReference>
<dbReference type="SUPFAM" id="SSF52540">
    <property type="entry name" value="P-loop containing nucleoside triphosphate hydrolases"/>
    <property type="match status" value="2"/>
</dbReference>
<comment type="subcellular location">
    <subcellularLocation>
        <location evidence="1">Cell membrane</location>
        <topology evidence="1">Multi-pass membrane protein</topology>
    </subcellularLocation>
</comment>
<dbReference type="InterPro" id="IPR017871">
    <property type="entry name" value="ABC_transporter-like_CS"/>
</dbReference>
<gene>
    <name evidence="10" type="primary">cydD</name>
    <name evidence="10" type="ORF">KG104_07185</name>
</gene>
<evidence type="ECO:0000256" key="3">
    <source>
        <dbReference type="ARBA" id="ARBA00022741"/>
    </source>
</evidence>
<feature type="domain" description="ABC transporter" evidence="8">
    <location>
        <begin position="339"/>
        <end position="566"/>
    </location>
</feature>
<feature type="transmembrane region" description="Helical" evidence="7">
    <location>
        <begin position="736"/>
        <end position="758"/>
    </location>
</feature>
<dbReference type="InterPro" id="IPR003593">
    <property type="entry name" value="AAA+_ATPase"/>
</dbReference>
<feature type="transmembrane region" description="Helical" evidence="7">
    <location>
        <begin position="232"/>
        <end position="257"/>
    </location>
</feature>
<dbReference type="Proteomes" id="UP000680588">
    <property type="component" value="Chromosome"/>
</dbReference>
<feature type="transmembrane region" description="Helical" evidence="7">
    <location>
        <begin position="124"/>
        <end position="143"/>
    </location>
</feature>
<name>A0A975XM40_9MICC</name>
<feature type="domain" description="ABC transporter" evidence="8">
    <location>
        <begin position="934"/>
        <end position="1151"/>
    </location>
</feature>
<dbReference type="GO" id="GO:0016887">
    <property type="term" value="F:ATP hydrolysis activity"/>
    <property type="evidence" value="ECO:0007669"/>
    <property type="project" value="InterPro"/>
</dbReference>
<dbReference type="InterPro" id="IPR039421">
    <property type="entry name" value="Type_1_exporter"/>
</dbReference>
<evidence type="ECO:0000313" key="10">
    <source>
        <dbReference type="EMBL" id="QWQ37507.1"/>
    </source>
</evidence>
<dbReference type="EMBL" id="CP076456">
    <property type="protein sequence ID" value="QWQ37507.1"/>
    <property type="molecule type" value="Genomic_DNA"/>
</dbReference>
<evidence type="ECO:0000256" key="6">
    <source>
        <dbReference type="ARBA" id="ARBA00023136"/>
    </source>
</evidence>
<dbReference type="GO" id="GO:0045454">
    <property type="term" value="P:cell redox homeostasis"/>
    <property type="evidence" value="ECO:0007669"/>
    <property type="project" value="InterPro"/>
</dbReference>
<evidence type="ECO:0000259" key="8">
    <source>
        <dbReference type="PROSITE" id="PS50893"/>
    </source>
</evidence>
<accession>A0A975XM40</accession>
<keyword evidence="2 7" id="KW-0812">Transmembrane</keyword>
<dbReference type="GO" id="GO:0005886">
    <property type="term" value="C:plasma membrane"/>
    <property type="evidence" value="ECO:0007669"/>
    <property type="project" value="UniProtKB-SubCell"/>
</dbReference>
<organism evidence="10 11">
    <name type="scientific">Arthrobacter sunyaminii</name>
    <dbReference type="NCBI Taxonomy" id="2816859"/>
    <lineage>
        <taxon>Bacteria</taxon>
        <taxon>Bacillati</taxon>
        <taxon>Actinomycetota</taxon>
        <taxon>Actinomycetes</taxon>
        <taxon>Micrococcales</taxon>
        <taxon>Micrococcaceae</taxon>
        <taxon>Arthrobacter</taxon>
    </lineage>
</organism>
<dbReference type="Pfam" id="PF00005">
    <property type="entry name" value="ABC_tran"/>
    <property type="match status" value="2"/>
</dbReference>
<protein>
    <submittedName>
        <fullName evidence="10">Thiol reductant ABC exporter subunit CydD</fullName>
    </submittedName>
</protein>
<evidence type="ECO:0000259" key="9">
    <source>
        <dbReference type="PROSITE" id="PS50929"/>
    </source>
</evidence>
<evidence type="ECO:0000256" key="2">
    <source>
        <dbReference type="ARBA" id="ARBA00022692"/>
    </source>
</evidence>
<dbReference type="GO" id="GO:0140359">
    <property type="term" value="F:ABC-type transporter activity"/>
    <property type="evidence" value="ECO:0007669"/>
    <property type="project" value="InterPro"/>
</dbReference>
<dbReference type="RefSeq" id="WP_207346572.1">
    <property type="nucleotide sequence ID" value="NZ_CP076456.1"/>
</dbReference>
<dbReference type="GO" id="GO:0034040">
    <property type="term" value="F:ATPase-coupled lipid transmembrane transporter activity"/>
    <property type="evidence" value="ECO:0007669"/>
    <property type="project" value="TreeGrafter"/>
</dbReference>
<sequence>MKPVLPVSAASRRALYLLGLLAAIKAAGLVLLATGVAAGVAGLAAGGPDWRWVFANGIAGAVLRSLAVWGTETVSQRAAAGVKEELRASLTKRALDDGGNVPGMGSGALSVLITRGLDGLDNYYAKYLPALVTCAVVPLLVGLRILSADWLSAVVVVLTVPLVPVFMILIGLHTGDKTAAAVDALNRLSDNMLELAKGLPVLVGLGRAKAQTRALRDVAENYRIRTLETLRIAFLSALALELIATISVALVAVVIGVRLVNGSMSLELGLLALILAPECYQPLRDLGTAHHASEDGLEALKRTNAVLDAPAAAPLVPVAATGAGAGTSSGPQTLSGPPLSVVGLTIRYAGRPRPAVSGLSFEVPAGSIAALTGSSGSGKTSVLETLAGLRRNGGDTSLEGSVTGVDRAGIAWIPQHPVLVEDTAAEEIALYSGLGPGEEGRQAAASALAAIGALHLLETRTADLSPGEQRRVAVARALARVACQPQVRVLLADEPTAHLDAASAAAVIGALKNLRGTVTVLLVAHDRAAAAIADTLIPVDIGLPGETGFAAAHLPAASPQAAAPALPAGTAPGFPADGGAGPGAEHTDVRWQDELAETESHPVHQPLWKNLLVLRPWSPQFLLALLLGTGATLFAVSLTSLSGWLIVRANEQPPIMLLLTAIVGVRFFGIGRAVLRYLERLRLHDAVFRATNAIRIRLWNGLLQRPEGWRRLARGGGALERLVGDVDELRDIAPRVVFAPLTGFFTAVAACIATGLLLPEALGVQILVCVVGLVIAPLVAVGADAAARAATVRLQSRSMAAMARLLDAASDLEANSSAAPVFARQRELDARASAAVRRSAWAQGLANALTALACSLGALYVLTVAGNIPATVAAVVVLMQLALIEAFVAVNGSIQQFFAWRTLGDKVLPDLGTDTVEPDPDSADGAPVPAVDTVELRGISYTYPGEETPVFEDLDLDLRRGSWLAVTGPSGSGKSTLLGVLLGFLTPQEGSFLINGRAAATLPPAARRMAWCPQEAHLFDSTLRGNLLLARDRRLAPTEAEMVAALHAVGLGPFLAGLPEGLDTRVGGGGHFLSGGQRQRLAVARALLTEADVVLLDEPTAHLDAEAGEQLMADLAAGLRGKSVVVVTHNPADAAWCQRRIVLGQPVCAASHS</sequence>
<dbReference type="PANTHER" id="PTHR24221">
    <property type="entry name" value="ATP-BINDING CASSETTE SUB-FAMILY B"/>
    <property type="match status" value="1"/>
</dbReference>
<feature type="domain" description="ABC transmembrane type-1" evidence="9">
    <location>
        <begin position="622"/>
        <end position="866"/>
    </location>
</feature>
<dbReference type="CDD" id="cd03228">
    <property type="entry name" value="ABCC_MRP_Like"/>
    <property type="match status" value="1"/>
</dbReference>
<keyword evidence="5 7" id="KW-1133">Transmembrane helix</keyword>
<keyword evidence="3" id="KW-0547">Nucleotide-binding</keyword>
<evidence type="ECO:0000256" key="1">
    <source>
        <dbReference type="ARBA" id="ARBA00004651"/>
    </source>
</evidence>
<dbReference type="PROSITE" id="PS00211">
    <property type="entry name" value="ABC_TRANSPORTER_1"/>
    <property type="match status" value="2"/>
</dbReference>
<keyword evidence="4" id="KW-0067">ATP-binding</keyword>
<dbReference type="PANTHER" id="PTHR24221:SF654">
    <property type="entry name" value="ATP-BINDING CASSETTE SUB-FAMILY B MEMBER 6"/>
    <property type="match status" value="1"/>
</dbReference>